<dbReference type="RefSeq" id="WP_159429358.1">
    <property type="nucleotide sequence ID" value="NZ_FNPG01000038.1"/>
</dbReference>
<dbReference type="PROSITE" id="PS50110">
    <property type="entry name" value="RESPONSE_REGULATORY"/>
    <property type="match status" value="1"/>
</dbReference>
<dbReference type="Proteomes" id="UP000183918">
    <property type="component" value="Unassembled WGS sequence"/>
</dbReference>
<gene>
    <name evidence="6" type="ORF">SAMN02910414_02382</name>
</gene>
<dbReference type="STRING" id="1122142.SAMN02910414_02382"/>
<feature type="modified residue" description="4-aspartylphosphate" evidence="3">
    <location>
        <position position="58"/>
    </location>
</feature>
<organism evidence="6 7">
    <name type="scientific">Lachnobacterium bovis DSM 14045</name>
    <dbReference type="NCBI Taxonomy" id="1122142"/>
    <lineage>
        <taxon>Bacteria</taxon>
        <taxon>Bacillati</taxon>
        <taxon>Bacillota</taxon>
        <taxon>Clostridia</taxon>
        <taxon>Lachnospirales</taxon>
        <taxon>Lachnospiraceae</taxon>
        <taxon>Lachnobacterium</taxon>
    </lineage>
</organism>
<dbReference type="Pfam" id="PF04397">
    <property type="entry name" value="LytTR"/>
    <property type="match status" value="1"/>
</dbReference>
<feature type="domain" description="HTH LytTR-type" evidence="5">
    <location>
        <begin position="175"/>
        <end position="243"/>
    </location>
</feature>
<dbReference type="Gene3D" id="3.40.50.2300">
    <property type="match status" value="1"/>
</dbReference>
<accession>A0A1H3MRB0</accession>
<dbReference type="OrthoDB" id="9774865at2"/>
<keyword evidence="3" id="KW-0597">Phosphoprotein</keyword>
<name>A0A1H3MRB0_9FIRM</name>
<proteinExistence type="predicted"/>
<dbReference type="EMBL" id="FNPG01000038">
    <property type="protein sequence ID" value="SDY79034.1"/>
    <property type="molecule type" value="Genomic_DNA"/>
</dbReference>
<evidence type="ECO:0000256" key="1">
    <source>
        <dbReference type="ARBA" id="ARBA00018672"/>
    </source>
</evidence>
<dbReference type="CDD" id="cd00156">
    <property type="entry name" value="REC"/>
    <property type="match status" value="1"/>
</dbReference>
<dbReference type="SMART" id="SM00448">
    <property type="entry name" value="REC"/>
    <property type="match status" value="1"/>
</dbReference>
<dbReference type="SUPFAM" id="SSF52172">
    <property type="entry name" value="CheY-like"/>
    <property type="match status" value="1"/>
</dbReference>
<dbReference type="AlphaFoldDB" id="A0A1H3MRB0"/>
<dbReference type="GO" id="GO:0003677">
    <property type="term" value="F:DNA binding"/>
    <property type="evidence" value="ECO:0007669"/>
    <property type="project" value="InterPro"/>
</dbReference>
<dbReference type="SMART" id="SM00850">
    <property type="entry name" value="LytTR"/>
    <property type="match status" value="1"/>
</dbReference>
<dbReference type="Pfam" id="PF00072">
    <property type="entry name" value="Response_reg"/>
    <property type="match status" value="1"/>
</dbReference>
<dbReference type="InterPro" id="IPR046947">
    <property type="entry name" value="LytR-like"/>
</dbReference>
<dbReference type="PROSITE" id="PS50930">
    <property type="entry name" value="HTH_LYTTR"/>
    <property type="match status" value="1"/>
</dbReference>
<dbReference type="PANTHER" id="PTHR37299">
    <property type="entry name" value="TRANSCRIPTIONAL REGULATOR-RELATED"/>
    <property type="match status" value="1"/>
</dbReference>
<keyword evidence="7" id="KW-1185">Reference proteome</keyword>
<evidence type="ECO:0000256" key="3">
    <source>
        <dbReference type="PROSITE-ProRule" id="PRU00169"/>
    </source>
</evidence>
<dbReference type="PANTHER" id="PTHR37299:SF1">
    <property type="entry name" value="STAGE 0 SPORULATION PROTEIN A HOMOLOG"/>
    <property type="match status" value="1"/>
</dbReference>
<dbReference type="InterPro" id="IPR007492">
    <property type="entry name" value="LytTR_DNA-bd_dom"/>
</dbReference>
<comment type="function">
    <text evidence="2">May play the central regulatory role in sporulation. It may be an element of the effector pathway responsible for the activation of sporulation genes in response to nutritional stress. Spo0A may act in concert with spo0H (a sigma factor) to control the expression of some genes that are critical to the sporulation process.</text>
</comment>
<evidence type="ECO:0000259" key="4">
    <source>
        <dbReference type="PROSITE" id="PS50110"/>
    </source>
</evidence>
<evidence type="ECO:0000313" key="7">
    <source>
        <dbReference type="Proteomes" id="UP000183918"/>
    </source>
</evidence>
<feature type="domain" description="Response regulatory" evidence="4">
    <location>
        <begin position="3"/>
        <end position="121"/>
    </location>
</feature>
<sequence>MLRIAICDDDKKDIEYMEEIISESGMDKNEVYFHEYGSGEDLLMHIKELPSCDLLILDMQMGEMDGHETAAAFRKVFPKTTLVFWSGVCRPTDESFKATPFRYLFKNYSKEMMIQEMQAVVREVKSKQTVPYIIGNYYYNTVRFEPDDILYIENYRFGSIIHPYQEKVDYDFEKKGDIKTKKKLNELYEELQPFGFEYAHNSYIVNMNYVTKMSSEGDLKLKDDTLLRISRSKQKSFREAFSELMGYKY</sequence>
<reference evidence="6 7" key="1">
    <citation type="submission" date="2016-10" db="EMBL/GenBank/DDBJ databases">
        <authorList>
            <person name="de Groot N.N."/>
        </authorList>
    </citation>
    <scope>NUCLEOTIDE SEQUENCE [LARGE SCALE GENOMIC DNA]</scope>
    <source>
        <strain evidence="6 7">DSM 14045</strain>
    </source>
</reference>
<dbReference type="GO" id="GO:0000156">
    <property type="term" value="F:phosphorelay response regulator activity"/>
    <property type="evidence" value="ECO:0007669"/>
    <property type="project" value="InterPro"/>
</dbReference>
<dbReference type="InterPro" id="IPR011006">
    <property type="entry name" value="CheY-like_superfamily"/>
</dbReference>
<dbReference type="Gene3D" id="2.40.50.1020">
    <property type="entry name" value="LytTr DNA-binding domain"/>
    <property type="match status" value="1"/>
</dbReference>
<evidence type="ECO:0000256" key="2">
    <source>
        <dbReference type="ARBA" id="ARBA00024867"/>
    </source>
</evidence>
<protein>
    <recommendedName>
        <fullName evidence="1">Stage 0 sporulation protein A homolog</fullName>
    </recommendedName>
</protein>
<evidence type="ECO:0000259" key="5">
    <source>
        <dbReference type="PROSITE" id="PS50930"/>
    </source>
</evidence>
<dbReference type="InterPro" id="IPR001789">
    <property type="entry name" value="Sig_transdc_resp-reg_receiver"/>
</dbReference>
<evidence type="ECO:0000313" key="6">
    <source>
        <dbReference type="EMBL" id="SDY79034.1"/>
    </source>
</evidence>